<proteinExistence type="predicted"/>
<accession>A0A5D3E375</accession>
<dbReference type="Proteomes" id="UP000321947">
    <property type="component" value="Unassembled WGS sequence"/>
</dbReference>
<evidence type="ECO:0008006" key="5">
    <source>
        <dbReference type="Google" id="ProtNLM"/>
    </source>
</evidence>
<reference evidence="3 4" key="1">
    <citation type="submission" date="2019-08" db="EMBL/GenBank/DDBJ databases">
        <title>Draft genome sequences of two oriental melons (Cucumis melo L. var makuwa).</title>
        <authorList>
            <person name="Kwon S.-Y."/>
        </authorList>
    </citation>
    <scope>NUCLEOTIDE SEQUENCE [LARGE SCALE GENOMIC DNA]</scope>
    <source>
        <strain evidence="4">cv. Chang Bougi</strain>
        <strain evidence="3">cv. SW 3</strain>
        <tissue evidence="2">Leaf</tissue>
    </source>
</reference>
<dbReference type="Proteomes" id="UP000321393">
    <property type="component" value="Unassembled WGS sequence"/>
</dbReference>
<dbReference type="AlphaFoldDB" id="A0A5D3E375"/>
<dbReference type="EMBL" id="SSTD01000484">
    <property type="protein sequence ID" value="TYK30573.1"/>
    <property type="molecule type" value="Genomic_DNA"/>
</dbReference>
<evidence type="ECO:0000313" key="2">
    <source>
        <dbReference type="EMBL" id="TYK30573.1"/>
    </source>
</evidence>
<evidence type="ECO:0000313" key="3">
    <source>
        <dbReference type="Proteomes" id="UP000321393"/>
    </source>
</evidence>
<protein>
    <recommendedName>
        <fullName evidence="5">Beta-galactosidase</fullName>
    </recommendedName>
</protein>
<gene>
    <name evidence="2" type="ORF">E5676_scaffold799G00180</name>
    <name evidence="1" type="ORF">E6C27_scaffold81G00180</name>
</gene>
<organism evidence="2 4">
    <name type="scientific">Cucumis melo var. makuwa</name>
    <name type="common">Oriental melon</name>
    <dbReference type="NCBI Taxonomy" id="1194695"/>
    <lineage>
        <taxon>Eukaryota</taxon>
        <taxon>Viridiplantae</taxon>
        <taxon>Streptophyta</taxon>
        <taxon>Embryophyta</taxon>
        <taxon>Tracheophyta</taxon>
        <taxon>Spermatophyta</taxon>
        <taxon>Magnoliopsida</taxon>
        <taxon>eudicotyledons</taxon>
        <taxon>Gunneridae</taxon>
        <taxon>Pentapetalae</taxon>
        <taxon>rosids</taxon>
        <taxon>fabids</taxon>
        <taxon>Cucurbitales</taxon>
        <taxon>Cucurbitaceae</taxon>
        <taxon>Benincaseae</taxon>
        <taxon>Cucumis</taxon>
    </lineage>
</organism>
<sequence length="208" mass="23288">MFRKNPDQNRSYRRCRCRRPSHHHRKTTPKESKVVDLSNGPTLAAVRATFRPQTTSRAASVGRQPFFYSNGADQLYIRLGIEAGESSATSGYGQSYVCGLRTNQTYKRAIFEVGASSTQMHSKNPNNGKPILVCEYDKKQWHTKDQCWKLHGQPPKSSPTLSAIAQSSMSQSLGLISVDGKNPWILESGATDHLTGLEFEEDDWHNST</sequence>
<evidence type="ECO:0000313" key="4">
    <source>
        <dbReference type="Proteomes" id="UP000321947"/>
    </source>
</evidence>
<evidence type="ECO:0000313" key="1">
    <source>
        <dbReference type="EMBL" id="KAA0032856.1"/>
    </source>
</evidence>
<dbReference type="OrthoDB" id="1932912at2759"/>
<name>A0A5D3E375_CUCMM</name>
<comment type="caution">
    <text evidence="2">The sequence shown here is derived from an EMBL/GenBank/DDBJ whole genome shotgun (WGS) entry which is preliminary data.</text>
</comment>
<dbReference type="EMBL" id="SSTE01021131">
    <property type="protein sequence ID" value="KAA0032856.1"/>
    <property type="molecule type" value="Genomic_DNA"/>
</dbReference>